<sequence length="245" mass="27729">MNETINLIKSHKSIRKYLNKPVKDNIIKEIISSAQAASTSSFMQAYTIINVMDIEKRNTIRILSGDQTYIEECPLFLVFCADLHKFEIAGSLNSEQIEQGYTEAFIIATVDTALAAQNAMLAAESLGLGGVYIGGIRNNPNEISKLLELPDNVYAVFGMCLGYPADNPETKLRLPLDAVCCTDKYDIDSKIDLIKQYDKKISDYYIERTNALRSDTWTRQMAKHMSKPLRPHMKEFLDRKGFLKK</sequence>
<dbReference type="Pfam" id="PF00881">
    <property type="entry name" value="Nitroreductase"/>
    <property type="match status" value="1"/>
</dbReference>
<accession>A0ABS1T7S0</accession>
<evidence type="ECO:0000256" key="2">
    <source>
        <dbReference type="ARBA" id="ARBA00022630"/>
    </source>
</evidence>
<dbReference type="PIRSF" id="PIRSF005426">
    <property type="entry name" value="Frp"/>
    <property type="match status" value="1"/>
</dbReference>
<comment type="caution">
    <text evidence="7">The sequence shown here is derived from an EMBL/GenBank/DDBJ whole genome shotgun (WGS) entry which is preliminary data.</text>
</comment>
<evidence type="ECO:0000259" key="6">
    <source>
        <dbReference type="Pfam" id="PF00881"/>
    </source>
</evidence>
<dbReference type="InterPro" id="IPR000415">
    <property type="entry name" value="Nitroreductase-like"/>
</dbReference>
<evidence type="ECO:0000313" key="8">
    <source>
        <dbReference type="Proteomes" id="UP000632377"/>
    </source>
</evidence>
<gene>
    <name evidence="7" type="primary">nfsA</name>
    <name evidence="7" type="ORF">JK636_06405</name>
</gene>
<dbReference type="Gene3D" id="3.40.109.10">
    <property type="entry name" value="NADH Oxidase"/>
    <property type="match status" value="1"/>
</dbReference>
<dbReference type="PANTHER" id="PTHR43425">
    <property type="entry name" value="OXYGEN-INSENSITIVE NADPH NITROREDUCTASE"/>
    <property type="match status" value="1"/>
</dbReference>
<evidence type="ECO:0000256" key="3">
    <source>
        <dbReference type="ARBA" id="ARBA00022643"/>
    </source>
</evidence>
<dbReference type="PANTHER" id="PTHR43425:SF2">
    <property type="entry name" value="OXYGEN-INSENSITIVE NADPH NITROREDUCTASE"/>
    <property type="match status" value="1"/>
</dbReference>
<dbReference type="NCBIfam" id="NF008033">
    <property type="entry name" value="PRK10765.1"/>
    <property type="match status" value="1"/>
</dbReference>
<keyword evidence="5" id="KW-0521">NADP</keyword>
<keyword evidence="8" id="KW-1185">Reference proteome</keyword>
<dbReference type="InterPro" id="IPR029479">
    <property type="entry name" value="Nitroreductase"/>
</dbReference>
<dbReference type="RefSeq" id="WP_202747983.1">
    <property type="nucleotide sequence ID" value="NZ_JAESWC010000002.1"/>
</dbReference>
<protein>
    <submittedName>
        <fullName evidence="7">Oxygen-insensitive NADPH nitroreductase</fullName>
        <ecNumber evidence="7">1.5.1.38</ecNumber>
    </submittedName>
</protein>
<evidence type="ECO:0000256" key="1">
    <source>
        <dbReference type="ARBA" id="ARBA00008366"/>
    </source>
</evidence>
<keyword evidence="3 5" id="KW-0288">FMN</keyword>
<evidence type="ECO:0000256" key="4">
    <source>
        <dbReference type="ARBA" id="ARBA00023002"/>
    </source>
</evidence>
<comment type="similarity">
    <text evidence="1 5">Belongs to the flavin oxidoreductase frp family.</text>
</comment>
<reference evidence="7 8" key="1">
    <citation type="submission" date="2021-01" db="EMBL/GenBank/DDBJ databases">
        <title>Genome public.</title>
        <authorList>
            <person name="Liu C."/>
            <person name="Sun Q."/>
        </authorList>
    </citation>
    <scope>NUCLEOTIDE SEQUENCE [LARGE SCALE GENOMIC DNA]</scope>
    <source>
        <strain evidence="7 8">YIM B02515</strain>
    </source>
</reference>
<keyword evidence="4 5" id="KW-0560">Oxidoreductase</keyword>
<dbReference type="EC" id="1.5.1.38" evidence="7"/>
<organism evidence="7 8">
    <name type="scientific">Clostridium rhizosphaerae</name>
    <dbReference type="NCBI Taxonomy" id="2803861"/>
    <lineage>
        <taxon>Bacteria</taxon>
        <taxon>Bacillati</taxon>
        <taxon>Bacillota</taxon>
        <taxon>Clostridia</taxon>
        <taxon>Eubacteriales</taxon>
        <taxon>Clostridiaceae</taxon>
        <taxon>Clostridium</taxon>
    </lineage>
</organism>
<dbReference type="SUPFAM" id="SSF55469">
    <property type="entry name" value="FMN-dependent nitroreductase-like"/>
    <property type="match status" value="1"/>
</dbReference>
<dbReference type="InterPro" id="IPR016446">
    <property type="entry name" value="Flavin_OxRdtase_Frp"/>
</dbReference>
<evidence type="ECO:0000256" key="5">
    <source>
        <dbReference type="PIRNR" id="PIRNR005426"/>
    </source>
</evidence>
<dbReference type="Proteomes" id="UP000632377">
    <property type="component" value="Unassembled WGS sequence"/>
</dbReference>
<name>A0ABS1T7S0_9CLOT</name>
<dbReference type="EMBL" id="JAESWC010000002">
    <property type="protein sequence ID" value="MBL4935387.1"/>
    <property type="molecule type" value="Genomic_DNA"/>
</dbReference>
<dbReference type="GO" id="GO:0052873">
    <property type="term" value="F:FMN reductase (NADPH) activity"/>
    <property type="evidence" value="ECO:0007669"/>
    <property type="project" value="UniProtKB-EC"/>
</dbReference>
<keyword evidence="2 5" id="KW-0285">Flavoprotein</keyword>
<feature type="domain" description="Nitroreductase" evidence="6">
    <location>
        <begin position="8"/>
        <end position="163"/>
    </location>
</feature>
<proteinExistence type="inferred from homology"/>
<evidence type="ECO:0000313" key="7">
    <source>
        <dbReference type="EMBL" id="MBL4935387.1"/>
    </source>
</evidence>
<dbReference type="CDD" id="cd02146">
    <property type="entry name" value="NfsA-like"/>
    <property type="match status" value="1"/>
</dbReference>